<gene>
    <name evidence="1" type="ORF">GCM10010832_17650</name>
</gene>
<keyword evidence="2" id="KW-1185">Reference proteome</keyword>
<dbReference type="Proteomes" id="UP000599179">
    <property type="component" value="Unassembled WGS sequence"/>
</dbReference>
<evidence type="ECO:0008006" key="3">
    <source>
        <dbReference type="Google" id="ProtNLM"/>
    </source>
</evidence>
<evidence type="ECO:0000313" key="1">
    <source>
        <dbReference type="EMBL" id="GGE37847.1"/>
    </source>
</evidence>
<dbReference type="Gene3D" id="2.40.160.20">
    <property type="match status" value="1"/>
</dbReference>
<dbReference type="Pfam" id="PF09411">
    <property type="entry name" value="PagL"/>
    <property type="match status" value="1"/>
</dbReference>
<sequence length="378" mass="43302">MPVKLILNMSKLHLWIFLILFLAVIQTGFSQVEKNHTDAFQINSLSGYILDHSPNIIQLIQGPTQGFMASWERQTYGKNEWERAYNYPSFGASFIAQDMGSPELGSVYSIHADYRFFFLKRQVSLQVGTGLAYVENPFHPEDNPKNYAYGSTITGSFYAGLHYRKDQIFNTPLGVQVGAFLMHYSNGKTKSPNTSTNNYGIQFGINYQLEEEFPEFKTEQLADFKAENIKFNFMFSSGMNDFGVIGLDNNPFYVFTAYAGKRLNRKSSFHLGTELFLSHSLKQYINYRSIAYANEGGITGDEDWKRVGLFAGHELFIGKLSLITQVGYYIYYPVKYNKQYYTRVGLKRYLTDKIFVSIMLKTHLAKAEAMEYGIGIRL</sequence>
<proteinExistence type="predicted"/>
<protein>
    <recommendedName>
        <fullName evidence="3">Lipid A 3-O-deacylase PagL</fullName>
    </recommendedName>
</protein>
<dbReference type="EMBL" id="BMGM01000007">
    <property type="protein sequence ID" value="GGE37847.1"/>
    <property type="molecule type" value="Genomic_DNA"/>
</dbReference>
<evidence type="ECO:0000313" key="2">
    <source>
        <dbReference type="Proteomes" id="UP000599179"/>
    </source>
</evidence>
<name>A0ABQ1SJQ5_9FLAO</name>
<accession>A0ABQ1SJQ5</accession>
<organism evidence="1 2">
    <name type="scientific">Psychroflexus planctonicus</name>
    <dbReference type="NCBI Taxonomy" id="1526575"/>
    <lineage>
        <taxon>Bacteria</taxon>
        <taxon>Pseudomonadati</taxon>
        <taxon>Bacteroidota</taxon>
        <taxon>Flavobacteriia</taxon>
        <taxon>Flavobacteriales</taxon>
        <taxon>Flavobacteriaceae</taxon>
        <taxon>Psychroflexus</taxon>
    </lineage>
</organism>
<comment type="caution">
    <text evidence="1">The sequence shown here is derived from an EMBL/GenBank/DDBJ whole genome shotgun (WGS) entry which is preliminary data.</text>
</comment>
<dbReference type="InterPro" id="IPR018550">
    <property type="entry name" value="Lipid-A_deacylase-rel"/>
</dbReference>
<reference evidence="2" key="1">
    <citation type="journal article" date="2019" name="Int. J. Syst. Evol. Microbiol.">
        <title>The Global Catalogue of Microorganisms (GCM) 10K type strain sequencing project: providing services to taxonomists for standard genome sequencing and annotation.</title>
        <authorList>
            <consortium name="The Broad Institute Genomics Platform"/>
            <consortium name="The Broad Institute Genome Sequencing Center for Infectious Disease"/>
            <person name="Wu L."/>
            <person name="Ma J."/>
        </authorList>
    </citation>
    <scope>NUCLEOTIDE SEQUENCE [LARGE SCALE GENOMIC DNA]</scope>
    <source>
        <strain evidence="2">CGMCC 1.12931</strain>
    </source>
</reference>